<feature type="domain" description="N-acetyltransferase" evidence="1">
    <location>
        <begin position="4"/>
        <end position="144"/>
    </location>
</feature>
<name>A0ABX8W6Z9_9LACO</name>
<dbReference type="SUPFAM" id="SSF55729">
    <property type="entry name" value="Acyl-CoA N-acyltransferases (Nat)"/>
    <property type="match status" value="2"/>
</dbReference>
<proteinExistence type="predicted"/>
<feature type="domain" description="N-acetyltransferase" evidence="1">
    <location>
        <begin position="157"/>
        <end position="287"/>
    </location>
</feature>
<keyword evidence="3" id="KW-1185">Reference proteome</keyword>
<dbReference type="InterPro" id="IPR000182">
    <property type="entry name" value="GNAT_dom"/>
</dbReference>
<dbReference type="PROSITE" id="PS51186">
    <property type="entry name" value="GNAT"/>
    <property type="match status" value="2"/>
</dbReference>
<sequence>MKYFEKVTLNEAEILLAQKLTASVRAEDSTYNEIYLSNQYNYFPDMPTFVYALDNGKMVGLTMLYADEKPTDEVEVHVEVCPRYRRQGIAREMIKRAEKIMNKYGYFDYCFVSEKPFIDNNPDFLKNTNLKIDDHDYHMETTNPKSIDKEDMFNQVLAVREMTKSDIKTVVDLYSEAFAESIESSTKYVTEGFKDKEKINFVLTDHSKIVGYCAIDPGSSDYFFGLFVAKDFCGHGYATFFIKKMMAIRQEKGMKKFVLDVEPDNQAAIHAYQNAGFQIKSETFYLN</sequence>
<dbReference type="Proteomes" id="UP000826550">
    <property type="component" value="Chromosome"/>
</dbReference>
<protein>
    <submittedName>
        <fullName evidence="2">GNAT family N-acetyltransferase</fullName>
    </submittedName>
</protein>
<gene>
    <name evidence="2" type="ORF">GYM71_06150</name>
</gene>
<dbReference type="CDD" id="cd04301">
    <property type="entry name" value="NAT_SF"/>
    <property type="match status" value="2"/>
</dbReference>
<evidence type="ECO:0000259" key="1">
    <source>
        <dbReference type="PROSITE" id="PS51186"/>
    </source>
</evidence>
<dbReference type="RefSeq" id="WP_220219830.1">
    <property type="nucleotide sequence ID" value="NZ_CP048268.1"/>
</dbReference>
<dbReference type="EMBL" id="CP048268">
    <property type="protein sequence ID" value="QYN53024.1"/>
    <property type="molecule type" value="Genomic_DNA"/>
</dbReference>
<organism evidence="2 3">
    <name type="scientific">Lactobacillus panisapium</name>
    <dbReference type="NCBI Taxonomy" id="2012495"/>
    <lineage>
        <taxon>Bacteria</taxon>
        <taxon>Bacillati</taxon>
        <taxon>Bacillota</taxon>
        <taxon>Bacilli</taxon>
        <taxon>Lactobacillales</taxon>
        <taxon>Lactobacillaceae</taxon>
        <taxon>Lactobacillus</taxon>
    </lineage>
</organism>
<dbReference type="InterPro" id="IPR050276">
    <property type="entry name" value="MshD_Acetyltransferase"/>
</dbReference>
<evidence type="ECO:0000313" key="2">
    <source>
        <dbReference type="EMBL" id="QYN53024.1"/>
    </source>
</evidence>
<dbReference type="PANTHER" id="PTHR43617">
    <property type="entry name" value="L-AMINO ACID N-ACETYLTRANSFERASE"/>
    <property type="match status" value="1"/>
</dbReference>
<evidence type="ECO:0000313" key="3">
    <source>
        <dbReference type="Proteomes" id="UP000826550"/>
    </source>
</evidence>
<reference evidence="2 3" key="1">
    <citation type="submission" date="2020-01" db="EMBL/GenBank/DDBJ databases">
        <title>Vast differences in strain-level diversity in the gut microbiota of two closely related honey bee species.</title>
        <authorList>
            <person name="Ellegaard K.M."/>
            <person name="Suenami S."/>
            <person name="Miyazaki R."/>
            <person name="Engel P."/>
        </authorList>
    </citation>
    <scope>NUCLEOTIDE SEQUENCE [LARGE SCALE GENOMIC DNA]</scope>
    <source>
        <strain evidence="2 3">ESL0416</strain>
    </source>
</reference>
<dbReference type="Gene3D" id="3.40.630.30">
    <property type="match status" value="2"/>
</dbReference>
<dbReference type="Pfam" id="PF00583">
    <property type="entry name" value="Acetyltransf_1"/>
    <property type="match status" value="2"/>
</dbReference>
<dbReference type="InterPro" id="IPR016181">
    <property type="entry name" value="Acyl_CoA_acyltransferase"/>
</dbReference>
<dbReference type="PANTHER" id="PTHR43617:SF34">
    <property type="entry name" value="PUTATIVE-RELATED"/>
    <property type="match status" value="1"/>
</dbReference>
<accession>A0ABX8W6Z9</accession>